<feature type="coiled-coil region" evidence="1">
    <location>
        <begin position="173"/>
        <end position="200"/>
    </location>
</feature>
<evidence type="ECO:0000313" key="4">
    <source>
        <dbReference type="Proteomes" id="UP001196301"/>
    </source>
</evidence>
<keyword evidence="4" id="KW-1185">Reference proteome</keyword>
<keyword evidence="2" id="KW-0732">Signal</keyword>
<dbReference type="PROSITE" id="PS51257">
    <property type="entry name" value="PROKAR_LIPOPROTEIN"/>
    <property type="match status" value="1"/>
</dbReference>
<dbReference type="RefSeq" id="WP_216568205.1">
    <property type="nucleotide sequence ID" value="NZ_JAHLOQ010000002.1"/>
</dbReference>
<dbReference type="Proteomes" id="UP001196301">
    <property type="component" value="Unassembled WGS sequence"/>
</dbReference>
<protein>
    <recommendedName>
        <fullName evidence="5">Lipoprotein</fullName>
    </recommendedName>
</protein>
<accession>A0ABS6DTM7</accession>
<evidence type="ECO:0000256" key="1">
    <source>
        <dbReference type="SAM" id="Coils"/>
    </source>
</evidence>
<proteinExistence type="predicted"/>
<dbReference type="EMBL" id="JAHLOQ010000002">
    <property type="protein sequence ID" value="MBU5335037.1"/>
    <property type="molecule type" value="Genomic_DNA"/>
</dbReference>
<reference evidence="3 4" key="1">
    <citation type="submission" date="2021-06" db="EMBL/GenBank/DDBJ databases">
        <authorList>
            <person name="Sun Q."/>
            <person name="Li D."/>
        </authorList>
    </citation>
    <scope>NUCLEOTIDE SEQUENCE [LARGE SCALE GENOMIC DNA]</scope>
    <source>
        <strain evidence="3 4">N19</strain>
    </source>
</reference>
<feature type="signal peptide" evidence="2">
    <location>
        <begin position="1"/>
        <end position="19"/>
    </location>
</feature>
<feature type="chain" id="PRO_5046465166" description="Lipoprotein" evidence="2">
    <location>
        <begin position="20"/>
        <end position="209"/>
    </location>
</feature>
<comment type="caution">
    <text evidence="3">The sequence shown here is derived from an EMBL/GenBank/DDBJ whole genome shotgun (WGS) entry which is preliminary data.</text>
</comment>
<organism evidence="3 4">
    <name type="scientific">Intestinibacter bartlettii</name>
    <dbReference type="NCBI Taxonomy" id="261299"/>
    <lineage>
        <taxon>Bacteria</taxon>
        <taxon>Bacillati</taxon>
        <taxon>Bacillota</taxon>
        <taxon>Clostridia</taxon>
        <taxon>Peptostreptococcales</taxon>
        <taxon>Peptostreptococcaceae</taxon>
        <taxon>Intestinibacter</taxon>
    </lineage>
</organism>
<evidence type="ECO:0000256" key="2">
    <source>
        <dbReference type="SAM" id="SignalP"/>
    </source>
</evidence>
<keyword evidence="1" id="KW-0175">Coiled coil</keyword>
<evidence type="ECO:0000313" key="3">
    <source>
        <dbReference type="EMBL" id="MBU5335037.1"/>
    </source>
</evidence>
<gene>
    <name evidence="3" type="ORF">KQI20_01170</name>
</gene>
<evidence type="ECO:0008006" key="5">
    <source>
        <dbReference type="Google" id="ProtNLM"/>
    </source>
</evidence>
<name>A0ABS6DTM7_9FIRM</name>
<sequence length="209" mass="24269">MKKIISLLLVFILAMALIGCENKEKSDNTATKSDVKSKASEKKTYSDKEFINDVLASINDSELDKDYSDIDFDSLSQEEKDKVIKEQEILFIQEKLDRIEKYKDLDFESSDLKNLAVKYIDVLNTQKELISDDKDKKILQNGTKLRDSISYAWLECEDSECEIILELANNYGLKMDDRKKKDLEDIKAEIEQDMQNYVGKDKEEDYAMQ</sequence>